<dbReference type="InterPro" id="IPR045851">
    <property type="entry name" value="AMP-bd_C_sf"/>
</dbReference>
<reference evidence="3 4" key="1">
    <citation type="journal article" date="2019" name="Plant Biotechnol. J.">
        <title>The red bayberry genome and genetic basis of sex determination.</title>
        <authorList>
            <person name="Jia H.M."/>
            <person name="Jia H.J."/>
            <person name="Cai Q.L."/>
            <person name="Wang Y."/>
            <person name="Zhao H.B."/>
            <person name="Yang W.F."/>
            <person name="Wang G.Y."/>
            <person name="Li Y.H."/>
            <person name="Zhan D.L."/>
            <person name="Shen Y.T."/>
            <person name="Niu Q.F."/>
            <person name="Chang L."/>
            <person name="Qiu J."/>
            <person name="Zhao L."/>
            <person name="Xie H.B."/>
            <person name="Fu W.Y."/>
            <person name="Jin J."/>
            <person name="Li X.W."/>
            <person name="Jiao Y."/>
            <person name="Zhou C.C."/>
            <person name="Tu T."/>
            <person name="Chai C.Y."/>
            <person name="Gao J.L."/>
            <person name="Fan L.J."/>
            <person name="van de Weg E."/>
            <person name="Wang J.Y."/>
            <person name="Gao Z.S."/>
        </authorList>
    </citation>
    <scope>NUCLEOTIDE SEQUENCE [LARGE SCALE GENOMIC DNA]</scope>
    <source>
        <tissue evidence="3">Leaves</tissue>
    </source>
</reference>
<dbReference type="PANTHER" id="PTHR43813:SF1">
    <property type="entry name" value="ACYL-ACTIVATING ENZYME 16, CHLOROPLASTIC-RELATED"/>
    <property type="match status" value="1"/>
</dbReference>
<dbReference type="InterPro" id="IPR052987">
    <property type="entry name" value="Chloroplast_AMP-bd_Enzymes"/>
</dbReference>
<feature type="region of interest" description="Disordered" evidence="1">
    <location>
        <begin position="793"/>
        <end position="819"/>
    </location>
</feature>
<dbReference type="GO" id="GO:0008922">
    <property type="term" value="F:long-chain fatty acid [acyl-carrier-protein] ligase activity"/>
    <property type="evidence" value="ECO:0007669"/>
    <property type="project" value="TreeGrafter"/>
</dbReference>
<dbReference type="AlphaFoldDB" id="A0A6A1VNN5"/>
<dbReference type="GO" id="GO:0030497">
    <property type="term" value="P:fatty acid elongation"/>
    <property type="evidence" value="ECO:0007669"/>
    <property type="project" value="TreeGrafter"/>
</dbReference>
<dbReference type="OrthoDB" id="1700726at2759"/>
<dbReference type="SUPFAM" id="SSF56801">
    <property type="entry name" value="Acetyl-CoA synthetase-like"/>
    <property type="match status" value="1"/>
</dbReference>
<feature type="domain" description="AMP-dependent synthetase/ligase" evidence="2">
    <location>
        <begin position="140"/>
        <end position="606"/>
    </location>
</feature>
<evidence type="ECO:0000313" key="3">
    <source>
        <dbReference type="EMBL" id="KAB1213547.1"/>
    </source>
</evidence>
<evidence type="ECO:0000313" key="4">
    <source>
        <dbReference type="Proteomes" id="UP000516437"/>
    </source>
</evidence>
<dbReference type="PANTHER" id="PTHR43813">
    <property type="entry name" value="ACYL-ACTIVATING ENZYME 16, CHLOROPLASTIC-RELATED"/>
    <property type="match status" value="1"/>
</dbReference>
<organism evidence="3 4">
    <name type="scientific">Morella rubra</name>
    <name type="common">Chinese bayberry</name>
    <dbReference type="NCBI Taxonomy" id="262757"/>
    <lineage>
        <taxon>Eukaryota</taxon>
        <taxon>Viridiplantae</taxon>
        <taxon>Streptophyta</taxon>
        <taxon>Embryophyta</taxon>
        <taxon>Tracheophyta</taxon>
        <taxon>Spermatophyta</taxon>
        <taxon>Magnoliopsida</taxon>
        <taxon>eudicotyledons</taxon>
        <taxon>Gunneridae</taxon>
        <taxon>Pentapetalae</taxon>
        <taxon>rosids</taxon>
        <taxon>fabids</taxon>
        <taxon>Fagales</taxon>
        <taxon>Myricaceae</taxon>
        <taxon>Morella</taxon>
    </lineage>
</organism>
<proteinExistence type="predicted"/>
<dbReference type="EMBL" id="RXIC02000023">
    <property type="protein sequence ID" value="KAB1213547.1"/>
    <property type="molecule type" value="Genomic_DNA"/>
</dbReference>
<dbReference type="GO" id="GO:0009507">
    <property type="term" value="C:chloroplast"/>
    <property type="evidence" value="ECO:0007669"/>
    <property type="project" value="TreeGrafter"/>
</dbReference>
<comment type="caution">
    <text evidence="3">The sequence shown here is derived from an EMBL/GenBank/DDBJ whole genome shotgun (WGS) entry which is preliminary data.</text>
</comment>
<dbReference type="Pfam" id="PF23562">
    <property type="entry name" value="AMP-binding_C_3"/>
    <property type="match status" value="1"/>
</dbReference>
<name>A0A6A1VNN5_9ROSI</name>
<keyword evidence="4" id="KW-1185">Reference proteome</keyword>
<evidence type="ECO:0000259" key="2">
    <source>
        <dbReference type="Pfam" id="PF00501"/>
    </source>
</evidence>
<dbReference type="Gene3D" id="3.40.50.12780">
    <property type="entry name" value="N-terminal domain of ligase-like"/>
    <property type="match status" value="2"/>
</dbReference>
<protein>
    <submittedName>
        <fullName evidence="3">Putative acyl-activating enzyme 16, chloroplastic</fullName>
    </submittedName>
</protein>
<dbReference type="InterPro" id="IPR000873">
    <property type="entry name" value="AMP-dep_synth/lig_dom"/>
</dbReference>
<gene>
    <name evidence="3" type="ORF">CJ030_MR5G023028</name>
</gene>
<dbReference type="InterPro" id="IPR042099">
    <property type="entry name" value="ANL_N_sf"/>
</dbReference>
<sequence>MTGGVMNPLYPVSSAFASSSSSSSSANQMTTTPLTSNLLSYKFTRTKIIQRKCGKLGGGRSRFPLNLHFRICCQSQLGRFVTSGGNMFMRLTVSCVKKPMLKTEEMQIRRYSPFLESSLTTGNGALSCDEWKAVPDIWRSSAEKFGDRVAVVDPHHSPPSQMTYKQLEEEILNFAEGLRVIGVMPEEKLALFADNSCRWLVADQGIMATGAINVVRGSRSSAEELLHIYNHSESVALAVDSPEMFNKIAEKFCSKAAMKFVILLWGEKSSLACDGLERMPVFNYKEIVDLGRESRRSLFDSHDATSEIAILFAGQHFQYEAISPEDVATLVYTSGTTGNPKGVMLTHQNLLHQIKSFWDILPAEVGDRFLSMLPTWHAYERACEYFIFTGGVEQVYTTIRNLKGSIQRLAMCFTRRLDLTLDMPGAKNGIEKQFSSSSLLRKLMALAFLRVSLTYMELKRIYEGKCLTKNRKQTSHLVSMLEWLWARSIAMILWPVHMLAKKVVYSKIHSAIGVSKAGISGGGSLPVHVDKFFEAIGVKVQNGYGLTEASPVVACRRPTCNVLGSIGHPIQHTEVKIVDSETNEVLPPGSKGIVKVRGPQVMRGYYKNPWATKQVIDEDGWLSTGDLGWIAPHHSIGRGRRCGGMVVLEGRAKDTIVLSSGENVEPVELEEAALRSSLIQQIVVVGQDQRRLGAIIVPNKEEVLQAAKELSMVDANSADLCKEKMTSLLYKELRKWTSKSSFQIGPILVVDEPFTIESGLMTPTLKIRRDQVVAHYREQIVNLFKSNPWSLRKGKRISSSSSQKGNEPIKLHGNAGRRD</sequence>
<dbReference type="Proteomes" id="UP000516437">
    <property type="component" value="Chromosome 5"/>
</dbReference>
<accession>A0A6A1VNN5</accession>
<dbReference type="PROSITE" id="PS00455">
    <property type="entry name" value="AMP_BINDING"/>
    <property type="match status" value="1"/>
</dbReference>
<dbReference type="Pfam" id="PF00501">
    <property type="entry name" value="AMP-binding"/>
    <property type="match status" value="1"/>
</dbReference>
<evidence type="ECO:0000256" key="1">
    <source>
        <dbReference type="SAM" id="MobiDB-lite"/>
    </source>
</evidence>
<dbReference type="Gene3D" id="3.30.300.30">
    <property type="match status" value="1"/>
</dbReference>
<dbReference type="InterPro" id="IPR020845">
    <property type="entry name" value="AMP-binding_CS"/>
</dbReference>